<comment type="similarity">
    <text evidence="1">Belongs to the glycosyl hydrolase 16 family.</text>
</comment>
<sequence length="380" mass="42877">MAVNHTRNSNLIVYGFFLAGLLVSGYLCFDGFRKSKRHEYCLLLDDSFHENTIDTDVWQKEVQIDGFEVGSFDWTTTDDANAYISGNGLIIMPTLTNLTTAISNSQIIDGYNLNLTTAGLCTSSHNASCVVVSNSTTGKIINPIRSARLSTKLSKHIKYGRVEVTAKVPRGDWILSSVRLLPVNNTYGEWPRSGSIDVIQIRGNDKIYPVGGRDIFTSTLHWGVSRLADRFWKTTRGRQIRHTDFTKGFHTFGIEWTKDYIFTYHNGRTYSVLWVGFVQQSLWKLGQFSNNGTLHPNPWAKSGNNNAPFDQLFYLSLSVQVGATNGYFPDSRTHKPWIDASPRAAADFWSAVDSWYPTWGDGEDRAMVVRNVKIWQEGKC</sequence>
<feature type="transmembrane region" description="Helical" evidence="2">
    <location>
        <begin position="12"/>
        <end position="29"/>
    </location>
</feature>
<reference evidence="4 5" key="1">
    <citation type="submission" date="2019-10" db="EMBL/GenBank/DDBJ databases">
        <authorList>
            <person name="Palmer J.M."/>
        </authorList>
    </citation>
    <scope>NUCLEOTIDE SEQUENCE [LARGE SCALE GENOMIC DNA]</scope>
    <source>
        <strain evidence="4 5">TWF718</strain>
    </source>
</reference>
<proteinExistence type="inferred from homology"/>
<evidence type="ECO:0000256" key="1">
    <source>
        <dbReference type="ARBA" id="ARBA00006865"/>
    </source>
</evidence>
<dbReference type="EMBL" id="JAVHNR010000002">
    <property type="protein sequence ID" value="KAK6351599.1"/>
    <property type="molecule type" value="Genomic_DNA"/>
</dbReference>
<dbReference type="PANTHER" id="PTHR10963:SF55">
    <property type="entry name" value="GLYCOSIDE HYDROLASE FAMILY 16 PROTEIN"/>
    <property type="match status" value="1"/>
</dbReference>
<evidence type="ECO:0000313" key="5">
    <source>
        <dbReference type="Proteomes" id="UP001313282"/>
    </source>
</evidence>
<accession>A0AAN8MY84</accession>
<dbReference type="InterPro" id="IPR050546">
    <property type="entry name" value="Glycosyl_Hydrlase_16"/>
</dbReference>
<gene>
    <name evidence="4" type="ORF">TWF718_004756</name>
</gene>
<dbReference type="AlphaFoldDB" id="A0AAN8MY84"/>
<keyword evidence="5" id="KW-1185">Reference proteome</keyword>
<evidence type="ECO:0000259" key="3">
    <source>
        <dbReference type="PROSITE" id="PS51762"/>
    </source>
</evidence>
<dbReference type="PROSITE" id="PS51762">
    <property type="entry name" value="GH16_2"/>
    <property type="match status" value="1"/>
</dbReference>
<dbReference type="PANTHER" id="PTHR10963">
    <property type="entry name" value="GLYCOSYL HYDROLASE-RELATED"/>
    <property type="match status" value="1"/>
</dbReference>
<dbReference type="Gene3D" id="2.60.120.200">
    <property type="match status" value="1"/>
</dbReference>
<dbReference type="GO" id="GO:0005975">
    <property type="term" value="P:carbohydrate metabolic process"/>
    <property type="evidence" value="ECO:0007669"/>
    <property type="project" value="InterPro"/>
</dbReference>
<dbReference type="InterPro" id="IPR013320">
    <property type="entry name" value="ConA-like_dom_sf"/>
</dbReference>
<dbReference type="GO" id="GO:0004553">
    <property type="term" value="F:hydrolase activity, hydrolyzing O-glycosyl compounds"/>
    <property type="evidence" value="ECO:0007669"/>
    <property type="project" value="InterPro"/>
</dbReference>
<dbReference type="InterPro" id="IPR000757">
    <property type="entry name" value="Beta-glucanase-like"/>
</dbReference>
<dbReference type="Proteomes" id="UP001313282">
    <property type="component" value="Unassembled WGS sequence"/>
</dbReference>
<dbReference type="SUPFAM" id="SSF49899">
    <property type="entry name" value="Concanavalin A-like lectins/glucanases"/>
    <property type="match status" value="1"/>
</dbReference>
<name>A0AAN8MY84_9PEZI</name>
<evidence type="ECO:0000313" key="4">
    <source>
        <dbReference type="EMBL" id="KAK6351599.1"/>
    </source>
</evidence>
<keyword evidence="2" id="KW-0472">Membrane</keyword>
<comment type="caution">
    <text evidence="4">The sequence shown here is derived from an EMBL/GenBank/DDBJ whole genome shotgun (WGS) entry which is preliminary data.</text>
</comment>
<organism evidence="4 5">
    <name type="scientific">Orbilia javanica</name>
    <dbReference type="NCBI Taxonomy" id="47235"/>
    <lineage>
        <taxon>Eukaryota</taxon>
        <taxon>Fungi</taxon>
        <taxon>Dikarya</taxon>
        <taxon>Ascomycota</taxon>
        <taxon>Pezizomycotina</taxon>
        <taxon>Orbiliomycetes</taxon>
        <taxon>Orbiliales</taxon>
        <taxon>Orbiliaceae</taxon>
        <taxon>Orbilia</taxon>
    </lineage>
</organism>
<dbReference type="Pfam" id="PF00722">
    <property type="entry name" value="Glyco_hydro_16"/>
    <property type="match status" value="1"/>
</dbReference>
<keyword evidence="2" id="KW-0812">Transmembrane</keyword>
<protein>
    <recommendedName>
        <fullName evidence="3">GH16 domain-containing protein</fullName>
    </recommendedName>
</protein>
<feature type="domain" description="GH16" evidence="3">
    <location>
        <begin position="46"/>
        <end position="380"/>
    </location>
</feature>
<keyword evidence="2" id="KW-1133">Transmembrane helix</keyword>
<evidence type="ECO:0000256" key="2">
    <source>
        <dbReference type="SAM" id="Phobius"/>
    </source>
</evidence>